<evidence type="ECO:0000313" key="1">
    <source>
        <dbReference type="EMBL" id="MPM01354.1"/>
    </source>
</evidence>
<gene>
    <name evidence="1" type="ORF">SDC9_47594</name>
</gene>
<sequence length="156" mass="17003">MTNEIRLDAVNEAIGEVATDIAQAYAEFGNLTSMFLGQTSSTLQLRLFRPLALEVSLYMCALLLAIDKSLTESVLEDTQAYAADLAKDVNTVLGEYETSTDPLTLFIQRCQAVVAQDSLWLSTQRQDAQPQISISDKGYIAIQKGAARLQGLVALL</sequence>
<dbReference type="EMBL" id="VSSQ01000790">
    <property type="protein sequence ID" value="MPM01354.1"/>
    <property type="molecule type" value="Genomic_DNA"/>
</dbReference>
<dbReference type="AlphaFoldDB" id="A0A644WGC5"/>
<proteinExistence type="predicted"/>
<organism evidence="1">
    <name type="scientific">bioreactor metagenome</name>
    <dbReference type="NCBI Taxonomy" id="1076179"/>
    <lineage>
        <taxon>unclassified sequences</taxon>
        <taxon>metagenomes</taxon>
        <taxon>ecological metagenomes</taxon>
    </lineage>
</organism>
<reference evidence="1" key="1">
    <citation type="submission" date="2019-08" db="EMBL/GenBank/DDBJ databases">
        <authorList>
            <person name="Kucharzyk K."/>
            <person name="Murdoch R.W."/>
            <person name="Higgins S."/>
            <person name="Loffler F."/>
        </authorList>
    </citation>
    <scope>NUCLEOTIDE SEQUENCE</scope>
</reference>
<name>A0A644WGC5_9ZZZZ</name>
<comment type="caution">
    <text evidence="1">The sequence shown here is derived from an EMBL/GenBank/DDBJ whole genome shotgun (WGS) entry which is preliminary data.</text>
</comment>
<accession>A0A644WGC5</accession>
<protein>
    <submittedName>
        <fullName evidence="1">Uncharacterized protein</fullName>
    </submittedName>
</protein>